<protein>
    <submittedName>
        <fullName evidence="2">Uncharacterized protein</fullName>
    </submittedName>
</protein>
<evidence type="ECO:0000256" key="1">
    <source>
        <dbReference type="SAM" id="MobiDB-lite"/>
    </source>
</evidence>
<dbReference type="Proteomes" id="UP000238634">
    <property type="component" value="Unassembled WGS sequence"/>
</dbReference>
<dbReference type="STRING" id="1920490.GCA_001895925_04298"/>
<feature type="region of interest" description="Disordered" evidence="1">
    <location>
        <begin position="327"/>
        <end position="415"/>
    </location>
</feature>
<name>A0A2T1D240_9CYAN</name>
<reference evidence="2 3" key="2">
    <citation type="submission" date="2018-03" db="EMBL/GenBank/DDBJ databases">
        <title>The ancient ancestry and fast evolution of plastids.</title>
        <authorList>
            <person name="Moore K.R."/>
            <person name="Magnabosco C."/>
            <person name="Momper L."/>
            <person name="Gold D.A."/>
            <person name="Bosak T."/>
            <person name="Fournier G.P."/>
        </authorList>
    </citation>
    <scope>NUCLEOTIDE SEQUENCE [LARGE SCALE GENOMIC DNA]</scope>
    <source>
        <strain evidence="2 3">ULC007</strain>
    </source>
</reference>
<proteinExistence type="predicted"/>
<feature type="compositionally biased region" description="Basic and acidic residues" evidence="1">
    <location>
        <begin position="339"/>
        <end position="353"/>
    </location>
</feature>
<comment type="caution">
    <text evidence="2">The sequence shown here is derived from an EMBL/GenBank/DDBJ whole genome shotgun (WGS) entry which is preliminary data.</text>
</comment>
<gene>
    <name evidence="2" type="ORF">C7B65_26275</name>
</gene>
<dbReference type="RefSeq" id="WP_073070407.1">
    <property type="nucleotide sequence ID" value="NZ_MPPI01000007.1"/>
</dbReference>
<accession>A0A2T1D240</accession>
<dbReference type="AlphaFoldDB" id="A0A2T1D240"/>
<sequence>MFDPRGDIRSAQFIRELIKFGFEVAKVNPIVTTTGETVISEFINMLLRGGDGRKAQGGLNQFFEGVKTPGDRIKLLEFADRLVQAAQLLQGADLQVQKKDARFLSQLLNLGGAYAALGTQVSQSDLHFFLETLRQSQDIQKAATELKAFLDSFNGDDQQLLAGSRNLLQTLSLVPSQSIRSESRNPSVAKAWLDEAAFHASLRLSLNPGERILDASGLYDDIWNASSIQKLKTLAEALYAYAAPEGVQVASNGDSGMIAQKLDTWGNSNPIGGTITLIGGLIYIIIDEGGKIIRAVYHSNSGEDERTAEEKATDDAINEILVGATLTDRKGKPLPNGTNRKEGDVENYDKPTGEEGQAEDLEKLSRKAGGPIKTTEDGAKTADLIDGGSVGAYPEAKSTGGATTQINTRPKKSPMRRTIKIRYTHNRRATIVIPTV</sequence>
<dbReference type="EMBL" id="PVWG01000085">
    <property type="protein sequence ID" value="PSB14557.1"/>
    <property type="molecule type" value="Genomic_DNA"/>
</dbReference>
<organism evidence="2 3">
    <name type="scientific">Phormidesmis priestleyi ULC007</name>
    <dbReference type="NCBI Taxonomy" id="1920490"/>
    <lineage>
        <taxon>Bacteria</taxon>
        <taxon>Bacillati</taxon>
        <taxon>Cyanobacteriota</taxon>
        <taxon>Cyanophyceae</taxon>
        <taxon>Leptolyngbyales</taxon>
        <taxon>Leptolyngbyaceae</taxon>
        <taxon>Phormidesmis</taxon>
    </lineage>
</organism>
<evidence type="ECO:0000313" key="2">
    <source>
        <dbReference type="EMBL" id="PSB14557.1"/>
    </source>
</evidence>
<reference evidence="2 3" key="1">
    <citation type="submission" date="2018-02" db="EMBL/GenBank/DDBJ databases">
        <authorList>
            <person name="Cohen D.B."/>
            <person name="Kent A.D."/>
        </authorList>
    </citation>
    <scope>NUCLEOTIDE SEQUENCE [LARGE SCALE GENOMIC DNA]</scope>
    <source>
        <strain evidence="2 3">ULC007</strain>
    </source>
</reference>
<keyword evidence="3" id="KW-1185">Reference proteome</keyword>
<evidence type="ECO:0000313" key="3">
    <source>
        <dbReference type="Proteomes" id="UP000238634"/>
    </source>
</evidence>